<organism evidence="6 7">
    <name type="scientific">Urochloa decumbens</name>
    <dbReference type="NCBI Taxonomy" id="240449"/>
    <lineage>
        <taxon>Eukaryota</taxon>
        <taxon>Viridiplantae</taxon>
        <taxon>Streptophyta</taxon>
        <taxon>Embryophyta</taxon>
        <taxon>Tracheophyta</taxon>
        <taxon>Spermatophyta</taxon>
        <taxon>Magnoliopsida</taxon>
        <taxon>Liliopsida</taxon>
        <taxon>Poales</taxon>
        <taxon>Poaceae</taxon>
        <taxon>PACMAD clade</taxon>
        <taxon>Panicoideae</taxon>
        <taxon>Panicodae</taxon>
        <taxon>Paniceae</taxon>
        <taxon>Melinidinae</taxon>
        <taxon>Urochloa</taxon>
    </lineage>
</organism>
<evidence type="ECO:0000313" key="6">
    <source>
        <dbReference type="EMBL" id="CAL4908469.1"/>
    </source>
</evidence>
<dbReference type="PROSITE" id="PS51294">
    <property type="entry name" value="HTH_MYB"/>
    <property type="match status" value="2"/>
</dbReference>
<evidence type="ECO:0000256" key="1">
    <source>
        <dbReference type="ARBA" id="ARBA00022737"/>
    </source>
</evidence>
<dbReference type="SUPFAM" id="SSF46689">
    <property type="entry name" value="Homeodomain-like"/>
    <property type="match status" value="1"/>
</dbReference>
<evidence type="ECO:0000256" key="3">
    <source>
        <dbReference type="SAM" id="MobiDB-lite"/>
    </source>
</evidence>
<evidence type="ECO:0000259" key="5">
    <source>
        <dbReference type="PROSITE" id="PS51294"/>
    </source>
</evidence>
<dbReference type="InterPro" id="IPR050560">
    <property type="entry name" value="MYB_TF"/>
</dbReference>
<dbReference type="Gene3D" id="1.10.10.60">
    <property type="entry name" value="Homeodomain-like"/>
    <property type="match status" value="2"/>
</dbReference>
<dbReference type="PANTHER" id="PTHR45614">
    <property type="entry name" value="MYB PROTEIN-RELATED"/>
    <property type="match status" value="1"/>
</dbReference>
<feature type="domain" description="Myb-like" evidence="4">
    <location>
        <begin position="146"/>
        <end position="193"/>
    </location>
</feature>
<evidence type="ECO:0000313" key="7">
    <source>
        <dbReference type="Proteomes" id="UP001497457"/>
    </source>
</evidence>
<dbReference type="Pfam" id="PF13921">
    <property type="entry name" value="Myb_DNA-bind_6"/>
    <property type="match status" value="1"/>
</dbReference>
<name>A0ABC8WIP5_9POAL</name>
<proteinExistence type="predicted"/>
<dbReference type="PANTHER" id="PTHR45614:SF232">
    <property type="entry name" value="TRANSCRIPTION FACTOR MYB3R-2"/>
    <property type="match status" value="1"/>
</dbReference>
<feature type="compositionally biased region" description="Polar residues" evidence="3">
    <location>
        <begin position="463"/>
        <end position="472"/>
    </location>
</feature>
<feature type="region of interest" description="Disordered" evidence="3">
    <location>
        <begin position="432"/>
        <end position="479"/>
    </location>
</feature>
<feature type="domain" description="HTH myb-type" evidence="5">
    <location>
        <begin position="146"/>
        <end position="197"/>
    </location>
</feature>
<dbReference type="InterPro" id="IPR009057">
    <property type="entry name" value="Homeodomain-like_sf"/>
</dbReference>
<dbReference type="InterPro" id="IPR001005">
    <property type="entry name" value="SANT/Myb"/>
</dbReference>
<feature type="domain" description="HTH myb-type" evidence="5">
    <location>
        <begin position="198"/>
        <end position="248"/>
    </location>
</feature>
<gene>
    <name evidence="6" type="ORF">URODEC1_LOCUS13108</name>
</gene>
<accession>A0ABC8WIP5</accession>
<dbReference type="GO" id="GO:0003677">
    <property type="term" value="F:DNA binding"/>
    <property type="evidence" value="ECO:0007669"/>
    <property type="project" value="UniProtKB-KW"/>
</dbReference>
<keyword evidence="7" id="KW-1185">Reference proteome</keyword>
<dbReference type="SMART" id="SM00717">
    <property type="entry name" value="SANT"/>
    <property type="match status" value="2"/>
</dbReference>
<dbReference type="Proteomes" id="UP001497457">
    <property type="component" value="Chromosome 12b"/>
</dbReference>
<evidence type="ECO:0000259" key="4">
    <source>
        <dbReference type="PROSITE" id="PS50090"/>
    </source>
</evidence>
<keyword evidence="2" id="KW-0238">DNA-binding</keyword>
<dbReference type="AlphaFoldDB" id="A0ABC8WIP5"/>
<dbReference type="InterPro" id="IPR017930">
    <property type="entry name" value="Myb_dom"/>
</dbReference>
<dbReference type="CDD" id="cd00167">
    <property type="entry name" value="SANT"/>
    <property type="match status" value="2"/>
</dbReference>
<reference evidence="7" key="1">
    <citation type="submission" date="2024-06" db="EMBL/GenBank/DDBJ databases">
        <authorList>
            <person name="Ryan C."/>
        </authorList>
    </citation>
    <scope>NUCLEOTIDE SEQUENCE [LARGE SCALE GENOMIC DNA]</scope>
</reference>
<dbReference type="PROSITE" id="PS50090">
    <property type="entry name" value="MYB_LIKE"/>
    <property type="match status" value="2"/>
</dbReference>
<dbReference type="EMBL" id="OZ075122">
    <property type="protein sequence ID" value="CAL4908469.1"/>
    <property type="molecule type" value="Genomic_DNA"/>
</dbReference>
<keyword evidence="1" id="KW-0677">Repeat</keyword>
<protein>
    <submittedName>
        <fullName evidence="6">Uncharacterized protein</fullName>
    </submittedName>
</protein>
<reference evidence="6 7" key="2">
    <citation type="submission" date="2024-10" db="EMBL/GenBank/DDBJ databases">
        <authorList>
            <person name="Ryan C."/>
        </authorList>
    </citation>
    <scope>NUCLEOTIDE SEQUENCE [LARGE SCALE GENOMIC DNA]</scope>
</reference>
<feature type="domain" description="Myb-like" evidence="4">
    <location>
        <begin position="194"/>
        <end position="244"/>
    </location>
</feature>
<dbReference type="FunFam" id="1.10.10.60:FF:000010">
    <property type="entry name" value="Transcriptional activator Myb isoform A"/>
    <property type="match status" value="1"/>
</dbReference>
<sequence>MAIQIGEERSMFHESAARVRTTPSTRIGATSRFLLQEPIGGALSAMDLYIPDEHQVGDIYGTSPYPLIAADDIHVGGEKYGPQEGKIPQQDVTKFGRAGGDLRYCDAICGNHALMGNTITSENTPVISDMAASSAYGEEGAVTYNKRGQWTLNEDSLLKKLVKKIGKKKWSKIAEDLPGRIGKQCRERWFNHLSPNIKKTPWTEKEEKVLVSLHRKHGKKWAKMAKQIPGRPENSIKNNWNATLRWLRAANRRNGTAGTAVRKGSHSRVLENYMRELGLDKVEEAAPAPAAAADPPPVVLDAVYASWQADNHPAEAAVTEPPPSGSNSSPDEECWLPMLCGGVLPPPVMESPAGVNAESSVYATYDADGYVRYVHVQPTPGHDNVHVTHAAAAAEAAEYYNPLPPFPYHPFAHTTYPAGSYYEEAGPSHRYMNSGAGGDEAHGNAGFDPAAPAPELAAGMPFSANNAPAAQNQRDDDVI</sequence>
<evidence type="ECO:0000256" key="2">
    <source>
        <dbReference type="ARBA" id="ARBA00023125"/>
    </source>
</evidence>